<keyword evidence="8" id="KW-1185">Reference proteome</keyword>
<dbReference type="Gene3D" id="1.10.10.60">
    <property type="entry name" value="Homeodomain-like"/>
    <property type="match status" value="1"/>
</dbReference>
<dbReference type="InterPro" id="IPR001356">
    <property type="entry name" value="HD"/>
</dbReference>
<dbReference type="GO" id="GO:0006355">
    <property type="term" value="P:regulation of DNA-templated transcription"/>
    <property type="evidence" value="ECO:0007669"/>
    <property type="project" value="InterPro"/>
</dbReference>
<dbReference type="Proteomes" id="UP000603453">
    <property type="component" value="Unassembled WGS sequence"/>
</dbReference>
<keyword evidence="3 4" id="KW-0539">Nucleus</keyword>
<dbReference type="AlphaFoldDB" id="A0A8H7QVU4"/>
<evidence type="ECO:0000313" key="7">
    <source>
        <dbReference type="EMBL" id="KAG2199654.1"/>
    </source>
</evidence>
<feature type="domain" description="Homeobox" evidence="6">
    <location>
        <begin position="130"/>
        <end position="193"/>
    </location>
</feature>
<accession>A0A8H7QVU4</accession>
<protein>
    <recommendedName>
        <fullName evidence="6">Homeobox domain-containing protein</fullName>
    </recommendedName>
</protein>
<dbReference type="GO" id="GO:0003677">
    <property type="term" value="F:DNA binding"/>
    <property type="evidence" value="ECO:0007669"/>
    <property type="project" value="UniProtKB-UniRule"/>
</dbReference>
<sequence length="258" mass="29889">MSCRMFKPVILFHDHSYSSDPSSGVTHRIHIPYGDPYYTPLIQKKKHKVGLMLKSNGRAWYDIIQHSRSPFTRSPDMPILLNKPSRVKQVLREPTVESDNNSIISTCSSSSSCSSSNSDSSSSTPIPTTLITRKRRGNLPKIVTAVLKQWLIDHCRNPYPTEVEKTCLKDKTGLTLNQISNWFINARRRLLPQILDTLHPHHTEMHHISNTEQTPKKRKRSRMSYFYNKDLSSVLHEQEPTTVVRRRRRYNKRSVTQV</sequence>
<evidence type="ECO:0000256" key="4">
    <source>
        <dbReference type="PROSITE-ProRule" id="PRU00108"/>
    </source>
</evidence>
<dbReference type="Pfam" id="PF05920">
    <property type="entry name" value="Homeobox_KN"/>
    <property type="match status" value="1"/>
</dbReference>
<reference evidence="7" key="1">
    <citation type="submission" date="2020-12" db="EMBL/GenBank/DDBJ databases">
        <title>Metabolic potential, ecology and presence of endohyphal bacteria is reflected in genomic diversity of Mucoromycotina.</title>
        <authorList>
            <person name="Muszewska A."/>
            <person name="Okrasinska A."/>
            <person name="Steczkiewicz K."/>
            <person name="Drgas O."/>
            <person name="Orlowska M."/>
            <person name="Perlinska-Lenart U."/>
            <person name="Aleksandrzak-Piekarczyk T."/>
            <person name="Szatraj K."/>
            <person name="Zielenkiewicz U."/>
            <person name="Pilsyk S."/>
            <person name="Malc E."/>
            <person name="Mieczkowski P."/>
            <person name="Kruszewska J.S."/>
            <person name="Biernat P."/>
            <person name="Pawlowska J."/>
        </authorList>
    </citation>
    <scope>NUCLEOTIDE SEQUENCE</scope>
    <source>
        <strain evidence="7">WA0000017839</strain>
    </source>
</reference>
<feature type="DNA-binding region" description="Homeobox" evidence="4">
    <location>
        <begin position="132"/>
        <end position="194"/>
    </location>
</feature>
<keyword evidence="2 4" id="KW-0371">Homeobox</keyword>
<dbReference type="SUPFAM" id="SSF46689">
    <property type="entry name" value="Homeodomain-like"/>
    <property type="match status" value="1"/>
</dbReference>
<evidence type="ECO:0000256" key="1">
    <source>
        <dbReference type="ARBA" id="ARBA00023125"/>
    </source>
</evidence>
<dbReference type="OrthoDB" id="10056939at2759"/>
<evidence type="ECO:0000259" key="6">
    <source>
        <dbReference type="PROSITE" id="PS50071"/>
    </source>
</evidence>
<evidence type="ECO:0000256" key="5">
    <source>
        <dbReference type="SAM" id="MobiDB-lite"/>
    </source>
</evidence>
<proteinExistence type="predicted"/>
<comment type="subcellular location">
    <subcellularLocation>
        <location evidence="4">Nucleus</location>
    </subcellularLocation>
</comment>
<gene>
    <name evidence="7" type="ORF">INT47_005179</name>
</gene>
<evidence type="ECO:0000313" key="8">
    <source>
        <dbReference type="Proteomes" id="UP000603453"/>
    </source>
</evidence>
<keyword evidence="1 4" id="KW-0238">DNA-binding</keyword>
<feature type="compositionally biased region" description="Low complexity" evidence="5">
    <location>
        <begin position="101"/>
        <end position="124"/>
    </location>
</feature>
<feature type="region of interest" description="Disordered" evidence="5">
    <location>
        <begin position="101"/>
        <end position="132"/>
    </location>
</feature>
<dbReference type="InterPro" id="IPR009057">
    <property type="entry name" value="Homeodomain-like_sf"/>
</dbReference>
<name>A0A8H7QVU4_9FUNG</name>
<evidence type="ECO:0000256" key="3">
    <source>
        <dbReference type="ARBA" id="ARBA00023242"/>
    </source>
</evidence>
<dbReference type="PANTHER" id="PTHR11850">
    <property type="entry name" value="HOMEOBOX PROTEIN TRANSCRIPTION FACTORS"/>
    <property type="match status" value="1"/>
</dbReference>
<organism evidence="7 8">
    <name type="scientific">Mucor saturninus</name>
    <dbReference type="NCBI Taxonomy" id="64648"/>
    <lineage>
        <taxon>Eukaryota</taxon>
        <taxon>Fungi</taxon>
        <taxon>Fungi incertae sedis</taxon>
        <taxon>Mucoromycota</taxon>
        <taxon>Mucoromycotina</taxon>
        <taxon>Mucoromycetes</taxon>
        <taxon>Mucorales</taxon>
        <taxon>Mucorineae</taxon>
        <taxon>Mucoraceae</taxon>
        <taxon>Mucor</taxon>
    </lineage>
</organism>
<dbReference type="CDD" id="cd00086">
    <property type="entry name" value="homeodomain"/>
    <property type="match status" value="1"/>
</dbReference>
<dbReference type="SMART" id="SM00389">
    <property type="entry name" value="HOX"/>
    <property type="match status" value="1"/>
</dbReference>
<evidence type="ECO:0000256" key="2">
    <source>
        <dbReference type="ARBA" id="ARBA00023155"/>
    </source>
</evidence>
<dbReference type="GO" id="GO:0005634">
    <property type="term" value="C:nucleus"/>
    <property type="evidence" value="ECO:0007669"/>
    <property type="project" value="UniProtKB-SubCell"/>
</dbReference>
<dbReference type="InterPro" id="IPR008422">
    <property type="entry name" value="KN_HD"/>
</dbReference>
<feature type="region of interest" description="Disordered" evidence="5">
    <location>
        <begin position="238"/>
        <end position="258"/>
    </location>
</feature>
<dbReference type="EMBL" id="JAEPRD010000093">
    <property type="protein sequence ID" value="KAG2199654.1"/>
    <property type="molecule type" value="Genomic_DNA"/>
</dbReference>
<comment type="caution">
    <text evidence="7">The sequence shown here is derived from an EMBL/GenBank/DDBJ whole genome shotgun (WGS) entry which is preliminary data.</text>
</comment>
<dbReference type="InterPro" id="IPR050224">
    <property type="entry name" value="TALE_homeobox"/>
</dbReference>
<dbReference type="PROSITE" id="PS50071">
    <property type="entry name" value="HOMEOBOX_2"/>
    <property type="match status" value="1"/>
</dbReference>